<keyword evidence="1" id="KW-0472">Membrane</keyword>
<name>A0A517SS81_9BACT</name>
<proteinExistence type="predicted"/>
<evidence type="ECO:0000313" key="2">
    <source>
        <dbReference type="EMBL" id="QDT58976.1"/>
    </source>
</evidence>
<accession>A0A517SS81</accession>
<dbReference type="PANTHER" id="PTHR37946:SF1">
    <property type="entry name" value="SLL1969 PROTEIN"/>
    <property type="match status" value="1"/>
</dbReference>
<keyword evidence="2" id="KW-0378">Hydrolase</keyword>
<evidence type="ECO:0000313" key="3">
    <source>
        <dbReference type="Proteomes" id="UP000315003"/>
    </source>
</evidence>
<keyword evidence="3" id="KW-1185">Reference proteome</keyword>
<dbReference type="EMBL" id="CP036272">
    <property type="protein sequence ID" value="QDT58976.1"/>
    <property type="molecule type" value="Genomic_DNA"/>
</dbReference>
<dbReference type="Gene3D" id="3.40.50.1820">
    <property type="entry name" value="alpha/beta hydrolase"/>
    <property type="match status" value="1"/>
</dbReference>
<protein>
    <submittedName>
        <fullName evidence="2">Alpha/beta hydrolase family protein</fullName>
    </submittedName>
</protein>
<evidence type="ECO:0000256" key="1">
    <source>
        <dbReference type="SAM" id="Phobius"/>
    </source>
</evidence>
<reference evidence="2 3" key="1">
    <citation type="submission" date="2019-02" db="EMBL/GenBank/DDBJ databases">
        <title>Deep-cultivation of Planctomycetes and their phenomic and genomic characterization uncovers novel biology.</title>
        <authorList>
            <person name="Wiegand S."/>
            <person name="Jogler M."/>
            <person name="Boedeker C."/>
            <person name="Pinto D."/>
            <person name="Vollmers J."/>
            <person name="Rivas-Marin E."/>
            <person name="Kohn T."/>
            <person name="Peeters S.H."/>
            <person name="Heuer A."/>
            <person name="Rast P."/>
            <person name="Oberbeckmann S."/>
            <person name="Bunk B."/>
            <person name="Jeske O."/>
            <person name="Meyerdierks A."/>
            <person name="Storesund J.E."/>
            <person name="Kallscheuer N."/>
            <person name="Luecker S."/>
            <person name="Lage O.M."/>
            <person name="Pohl T."/>
            <person name="Merkel B.J."/>
            <person name="Hornburger P."/>
            <person name="Mueller R.-W."/>
            <person name="Bruemmer F."/>
            <person name="Labrenz M."/>
            <person name="Spormann A.M."/>
            <person name="Op den Camp H."/>
            <person name="Overmann J."/>
            <person name="Amann R."/>
            <person name="Jetten M.S.M."/>
            <person name="Mascher T."/>
            <person name="Medema M.H."/>
            <person name="Devos D.P."/>
            <person name="Kaster A.-K."/>
            <person name="Ovreas L."/>
            <person name="Rohde M."/>
            <person name="Galperin M.Y."/>
            <person name="Jogler C."/>
        </authorList>
    </citation>
    <scope>NUCLEOTIDE SEQUENCE [LARGE SCALE GENOMIC DNA]</scope>
    <source>
        <strain evidence="2 3">SV_7m_r</strain>
    </source>
</reference>
<feature type="transmembrane region" description="Helical" evidence="1">
    <location>
        <begin position="24"/>
        <end position="43"/>
    </location>
</feature>
<dbReference type="Proteomes" id="UP000315003">
    <property type="component" value="Chromosome"/>
</dbReference>
<dbReference type="AlphaFoldDB" id="A0A517SS81"/>
<dbReference type="SUPFAM" id="SSF53474">
    <property type="entry name" value="alpha/beta-Hydrolases"/>
    <property type="match status" value="1"/>
</dbReference>
<gene>
    <name evidence="2" type="ORF">SV7mr_14780</name>
</gene>
<keyword evidence="1" id="KW-0812">Transmembrane</keyword>
<keyword evidence="1" id="KW-1133">Transmembrane helix</keyword>
<dbReference type="PANTHER" id="PTHR37946">
    <property type="entry name" value="SLL1969 PROTEIN"/>
    <property type="match status" value="1"/>
</dbReference>
<organism evidence="2 3">
    <name type="scientific">Stieleria bergensis</name>
    <dbReference type="NCBI Taxonomy" id="2528025"/>
    <lineage>
        <taxon>Bacteria</taxon>
        <taxon>Pseudomonadati</taxon>
        <taxon>Planctomycetota</taxon>
        <taxon>Planctomycetia</taxon>
        <taxon>Pirellulales</taxon>
        <taxon>Pirellulaceae</taxon>
        <taxon>Stieleria</taxon>
    </lineage>
</organism>
<dbReference type="GO" id="GO:0016787">
    <property type="term" value="F:hydrolase activity"/>
    <property type="evidence" value="ECO:0007669"/>
    <property type="project" value="UniProtKB-KW"/>
</dbReference>
<sequence>MLRHGFVIGGGMLARLRRGREKQLSPLAIVVCATVVCSILLTGCTPEYINQRRIRENPLTLKLHLLNRKGPSVSPRTWGTLRRYALVDEYEDDAQFCIDQISDRIAQNRDPELIYAAAELSYVQGRRAQDRGSVAEALGHYGTTVLNSYNYLLNPEFAESRNVYDPQFRSACDLYNEALEDALRLLCEEQMMRPNQTYTIQAADSEIVIHTQMRGDWDNDEFDHFEFVSDYEIQTLRSKHTTFGLGVPMIAVRKPHASDPDSAKYYPKEISCSVTAMIRCDVHQTLSDSETDQEVCVLEFFDPLQANQVELANQWVPLETDLTTPLAFFLDTPMFREQNRETVGLINPQKTAKHRGLYMLEPYDPDRIPVLMVHGLWSSPRTWMDMFNDLRSFPEIRERYQFWFYLYPSGQPFWISATQMREDLASVRSHFDPGHRHSPMDQMVLVGHSMGGLISRMQTIESREDFWSIVSKEPKEKLKGDPEQRNRLVSALFFNPNQSVRRVITIGTPHRGSKLANNFTRWIAGKVIKLPQRNAQNIQALVKENPDLFHNTDLLTTATAIDSLDPESPIFTVMSEAKYSREVKFHNIIGILKSPHLFQKKTGRGDGVVAYQSATMPDAESELIVNAEHTKIHMTGQAIYETRRILLQHLAEIDANDRIAAEPEERISLQDQP</sequence>
<dbReference type="InterPro" id="IPR029058">
    <property type="entry name" value="AB_hydrolase_fold"/>
</dbReference>